<protein>
    <submittedName>
        <fullName evidence="4">Spore coat protein F</fullName>
    </submittedName>
</protein>
<evidence type="ECO:0000256" key="3">
    <source>
        <dbReference type="ARBA" id="ARBA00024344"/>
    </source>
</evidence>
<dbReference type="InterPro" id="IPR012347">
    <property type="entry name" value="Ferritin-like"/>
</dbReference>
<dbReference type="Proteomes" id="UP000006867">
    <property type="component" value="Chromosome"/>
</dbReference>
<organism evidence="4 5">
    <name type="scientific">Bacillus atrophaeus (strain 1942)</name>
    <dbReference type="NCBI Taxonomy" id="720555"/>
    <lineage>
        <taxon>Bacteria</taxon>
        <taxon>Bacillati</taxon>
        <taxon>Bacillota</taxon>
        <taxon>Bacilli</taxon>
        <taxon>Bacillales</taxon>
        <taxon>Bacillaceae</taxon>
        <taxon>Bacillus</taxon>
    </lineage>
</organism>
<dbReference type="GeneID" id="92914993"/>
<dbReference type="Pfam" id="PF07875">
    <property type="entry name" value="Coat_F"/>
    <property type="match status" value="1"/>
</dbReference>
<comment type="subcellular location">
    <subcellularLocation>
        <location evidence="2">Spore coat</location>
    </subcellularLocation>
</comment>
<gene>
    <name evidence="4" type="ordered locus">BATR1942_18365</name>
</gene>
<evidence type="ECO:0000256" key="1">
    <source>
        <dbReference type="ARBA" id="ARBA00022969"/>
    </source>
</evidence>
<reference evidence="4 5" key="1">
    <citation type="journal article" date="2011" name="Front. Microbiol.">
        <title>Genomic signatures of strain selection and enhancement in Bacillus atrophaeus var. globigii, a historical biowarfare simulant.</title>
        <authorList>
            <person name="Gibbons H.S."/>
            <person name="Broomall S.M."/>
            <person name="McNew L.A."/>
            <person name="Daligault H."/>
            <person name="Chapman C."/>
            <person name="Bruce D."/>
            <person name="Karavis M."/>
            <person name="Krepps M."/>
            <person name="McGregor P.A."/>
            <person name="Hong C."/>
            <person name="Park K.H."/>
            <person name="Akmal A."/>
            <person name="Feldman A."/>
            <person name="Lin J.S."/>
            <person name="Chang W.E."/>
            <person name="Higgs B.W."/>
            <person name="Demirev P."/>
            <person name="Lindquist J."/>
            <person name="Liem A."/>
            <person name="Fochler E."/>
            <person name="Read T.D."/>
            <person name="Tapia R."/>
            <person name="Johnson S."/>
            <person name="Bishop-Lilly K.A."/>
            <person name="Detter C."/>
            <person name="Han C."/>
            <person name="Sozhamannan S."/>
            <person name="Rosenzweig C.N."/>
            <person name="Skowronski E.W."/>
        </authorList>
    </citation>
    <scope>NUCLEOTIDE SEQUENCE [LARGE SCALE GENOMIC DNA]</scope>
    <source>
        <strain evidence="4 5">1942</strain>
    </source>
</reference>
<proteinExistence type="inferred from homology"/>
<dbReference type="Gene3D" id="1.20.1260.10">
    <property type="match status" value="1"/>
</dbReference>
<dbReference type="PANTHER" id="PTHR39183:SF1">
    <property type="entry name" value="SPORE COAT PROTEIN F-LIKE PROTEIN YHCQ"/>
    <property type="match status" value="1"/>
</dbReference>
<name>A0ABN3ZF13_BACA1</name>
<accession>A0ABN3ZF13</accession>
<dbReference type="PANTHER" id="PTHR39183">
    <property type="entry name" value="SPORE COAT PROTEIN F-LIKE PROTEIN YHCQ"/>
    <property type="match status" value="1"/>
</dbReference>
<evidence type="ECO:0000256" key="2">
    <source>
        <dbReference type="ARBA" id="ARBA00024325"/>
    </source>
</evidence>
<comment type="similarity">
    <text evidence="3">Belongs to the CotF family.</text>
</comment>
<dbReference type="InterPro" id="IPR012851">
    <property type="entry name" value="Spore_coat_CotF-like"/>
</dbReference>
<evidence type="ECO:0000313" key="5">
    <source>
        <dbReference type="Proteomes" id="UP000006867"/>
    </source>
</evidence>
<dbReference type="EMBL" id="CP002207">
    <property type="protein sequence ID" value="ADP34590.1"/>
    <property type="molecule type" value="Genomic_DNA"/>
</dbReference>
<evidence type="ECO:0000313" key="4">
    <source>
        <dbReference type="EMBL" id="ADP34590.1"/>
    </source>
</evidence>
<dbReference type="RefSeq" id="WP_003326095.1">
    <property type="nucleotide sequence ID" value="NC_014639.1"/>
</dbReference>
<keyword evidence="1" id="KW-0749">Sporulation</keyword>
<sequence length="162" mass="18917">MDERRTLAWHETLEIHELVAFQANGLIKLKKMIREVTDSRLKQLYSFSIQAIEQNLKELLAFFPQAPIYNRDDEEEERADTPFYSGDLLGFAKTSVRSYAIAITETATPQLRIVLVKQLNAAIKWHEQVFNYMYEHGYYPAYNLADLLKNDVKNARRAISMK</sequence>
<keyword evidence="5" id="KW-1185">Reference proteome</keyword>